<name>A0A0C2RWF8_AMAMK</name>
<dbReference type="AlphaFoldDB" id="A0A0C2RWF8"/>
<accession>A0A0C2RWF8</accession>
<organism evidence="1 2">
    <name type="scientific">Amanita muscaria (strain Koide BX008)</name>
    <dbReference type="NCBI Taxonomy" id="946122"/>
    <lineage>
        <taxon>Eukaryota</taxon>
        <taxon>Fungi</taxon>
        <taxon>Dikarya</taxon>
        <taxon>Basidiomycota</taxon>
        <taxon>Agaricomycotina</taxon>
        <taxon>Agaricomycetes</taxon>
        <taxon>Agaricomycetidae</taxon>
        <taxon>Agaricales</taxon>
        <taxon>Pluteineae</taxon>
        <taxon>Amanitaceae</taxon>
        <taxon>Amanita</taxon>
    </lineage>
</organism>
<evidence type="ECO:0000313" key="1">
    <source>
        <dbReference type="EMBL" id="KIL54605.1"/>
    </source>
</evidence>
<dbReference type="EMBL" id="KN818686">
    <property type="protein sequence ID" value="KIL54605.1"/>
    <property type="molecule type" value="Genomic_DNA"/>
</dbReference>
<dbReference type="InParanoid" id="A0A0C2RWF8"/>
<gene>
    <name evidence="1" type="ORF">M378DRAFT_28699</name>
</gene>
<dbReference type="HOGENOM" id="CLU_139858_0_0_1"/>
<proteinExistence type="predicted"/>
<sequence length="160" mass="17524">MDLILHSSASLELDLILLFHMNLPEQFSTLQLTTMPLGSLHLAAKPGSVPSIEFSSDTESDNHNVRAKDNTLTKQTRKLFVKGPKLFKEELYYSDGREVTDSEDSDSDSEMVTEPDHEWVAFVKEHAASSAARAATRAAARVAARAAARAAARRGNVRAV</sequence>
<dbReference type="Proteomes" id="UP000054549">
    <property type="component" value="Unassembled WGS sequence"/>
</dbReference>
<reference evidence="1 2" key="1">
    <citation type="submission" date="2014-04" db="EMBL/GenBank/DDBJ databases">
        <title>Evolutionary Origins and Diversification of the Mycorrhizal Mutualists.</title>
        <authorList>
            <consortium name="DOE Joint Genome Institute"/>
            <consortium name="Mycorrhizal Genomics Consortium"/>
            <person name="Kohler A."/>
            <person name="Kuo A."/>
            <person name="Nagy L.G."/>
            <person name="Floudas D."/>
            <person name="Copeland A."/>
            <person name="Barry K.W."/>
            <person name="Cichocki N."/>
            <person name="Veneault-Fourrey C."/>
            <person name="LaButti K."/>
            <person name="Lindquist E.A."/>
            <person name="Lipzen A."/>
            <person name="Lundell T."/>
            <person name="Morin E."/>
            <person name="Murat C."/>
            <person name="Riley R."/>
            <person name="Ohm R."/>
            <person name="Sun H."/>
            <person name="Tunlid A."/>
            <person name="Henrissat B."/>
            <person name="Grigoriev I.V."/>
            <person name="Hibbett D.S."/>
            <person name="Martin F."/>
        </authorList>
    </citation>
    <scope>NUCLEOTIDE SEQUENCE [LARGE SCALE GENOMIC DNA]</scope>
    <source>
        <strain evidence="1 2">Koide BX008</strain>
    </source>
</reference>
<evidence type="ECO:0000313" key="2">
    <source>
        <dbReference type="Proteomes" id="UP000054549"/>
    </source>
</evidence>
<keyword evidence="2" id="KW-1185">Reference proteome</keyword>
<protein>
    <submittedName>
        <fullName evidence="1">Uncharacterized protein</fullName>
    </submittedName>
</protein>